<dbReference type="EMBL" id="JH795867">
    <property type="protein sequence ID" value="EJU00326.1"/>
    <property type="molecule type" value="Genomic_DNA"/>
</dbReference>
<dbReference type="AlphaFoldDB" id="M5FSD7"/>
<keyword evidence="12" id="KW-1185">Reference proteome</keyword>
<dbReference type="InterPro" id="IPR020846">
    <property type="entry name" value="MFS_dom"/>
</dbReference>
<evidence type="ECO:0000256" key="9">
    <source>
        <dbReference type="SAM" id="Phobius"/>
    </source>
</evidence>
<evidence type="ECO:0000256" key="7">
    <source>
        <dbReference type="ARBA" id="ARBA00049119"/>
    </source>
</evidence>
<feature type="transmembrane region" description="Helical" evidence="9">
    <location>
        <begin position="257"/>
        <end position="280"/>
    </location>
</feature>
<dbReference type="PRINTS" id="PR00171">
    <property type="entry name" value="SUGRTRNSPORT"/>
</dbReference>
<dbReference type="RefSeq" id="XP_040627223.1">
    <property type="nucleotide sequence ID" value="XM_040777307.1"/>
</dbReference>
<feature type="region of interest" description="Disordered" evidence="8">
    <location>
        <begin position="436"/>
        <end position="466"/>
    </location>
</feature>
<dbReference type="GeneID" id="63692369"/>
<dbReference type="PANTHER" id="PTHR48022">
    <property type="entry name" value="PLASTIDIC GLUCOSE TRANSPORTER 4"/>
    <property type="match status" value="1"/>
</dbReference>
<comment type="similarity">
    <text evidence="2">Belongs to the major facilitator superfamily. Sugar transporter (TC 2.A.1.1) family.</text>
</comment>
<evidence type="ECO:0000256" key="1">
    <source>
        <dbReference type="ARBA" id="ARBA00004141"/>
    </source>
</evidence>
<dbReference type="PROSITE" id="PS50850">
    <property type="entry name" value="MFS"/>
    <property type="match status" value="1"/>
</dbReference>
<keyword evidence="6 9" id="KW-0472">Membrane</keyword>
<dbReference type="Proteomes" id="UP000030653">
    <property type="component" value="Unassembled WGS sequence"/>
</dbReference>
<sequence>MKNPNPALVGAVPGVYIAGEAAGALFQVFVSDWLGRKRFMMVLCVIVTVGSALQTGAPNFAAFLVGRVIAGFAVGGLIACVVLFNTASSEISPPHARGLVTGISGIGISLGTMVSNWIGLGGAYAPYGQIQWRLPLGLQIPWGIFLFLALLFVLPESPRWLYRHGHEEEARKAFISIHGGSFGSDREAEAEFILMTKVIEAERSQEVDSVREIFARYPKRTIISMASQTMTSLTGVNVIQYYQTILYKALGMTGNNILLLAGVYGTVALIANVLTTWFICDRFGRRPMLLLGLLSVVIVDAYNAIMTDVFATSSNNVAKGFAILGIYLFVTCYYGLLNSTTWLYAPEIVPLPIRSKVTALGAFTHFVVNVGLTEAGPSAFQNIGANYYWVFVGSSAFFLVFGWFYFKETKDLTLEQIAKQFGDDLVPVTEEDIRKLETEENKGDASSAGGSAEKQQAEIEHVENGV</sequence>
<evidence type="ECO:0000313" key="12">
    <source>
        <dbReference type="Proteomes" id="UP000030653"/>
    </source>
</evidence>
<comment type="subcellular location">
    <subcellularLocation>
        <location evidence="1">Membrane</location>
        <topology evidence="1">Multi-pass membrane protein</topology>
    </subcellularLocation>
</comment>
<feature type="transmembrane region" description="Helical" evidence="9">
    <location>
        <begin position="317"/>
        <end position="336"/>
    </location>
</feature>
<dbReference type="PANTHER" id="PTHR48022:SF11">
    <property type="entry name" value="MONOSACCHARIDE TRANSPORTER (HXT8), PUTATIVE (AFU_ORTHOLOGUE AFUA_2G08120)-RELATED"/>
    <property type="match status" value="1"/>
</dbReference>
<evidence type="ECO:0000256" key="5">
    <source>
        <dbReference type="ARBA" id="ARBA00022989"/>
    </source>
</evidence>
<feature type="transmembrane region" description="Helical" evidence="9">
    <location>
        <begin position="287"/>
        <end position="305"/>
    </location>
</feature>
<feature type="transmembrane region" description="Helical" evidence="9">
    <location>
        <begin position="99"/>
        <end position="120"/>
    </location>
</feature>
<evidence type="ECO:0000256" key="3">
    <source>
        <dbReference type="ARBA" id="ARBA00022448"/>
    </source>
</evidence>
<accession>M5FSD7</accession>
<evidence type="ECO:0000256" key="2">
    <source>
        <dbReference type="ARBA" id="ARBA00010992"/>
    </source>
</evidence>
<name>M5FSD7_DACPD</name>
<dbReference type="HOGENOM" id="CLU_001265_30_13_1"/>
<keyword evidence="4 9" id="KW-0812">Transmembrane</keyword>
<protein>
    <submittedName>
        <fullName evidence="11">MFS monosaccharide transporter</fullName>
    </submittedName>
</protein>
<dbReference type="OrthoDB" id="6133115at2759"/>
<feature type="compositionally biased region" description="Basic and acidic residues" evidence="8">
    <location>
        <begin position="455"/>
        <end position="466"/>
    </location>
</feature>
<evidence type="ECO:0000256" key="8">
    <source>
        <dbReference type="SAM" id="MobiDB-lite"/>
    </source>
</evidence>
<organism evidence="11 12">
    <name type="scientific">Dacryopinax primogenitus (strain DJM 731)</name>
    <name type="common">Brown rot fungus</name>
    <dbReference type="NCBI Taxonomy" id="1858805"/>
    <lineage>
        <taxon>Eukaryota</taxon>
        <taxon>Fungi</taxon>
        <taxon>Dikarya</taxon>
        <taxon>Basidiomycota</taxon>
        <taxon>Agaricomycotina</taxon>
        <taxon>Dacrymycetes</taxon>
        <taxon>Dacrymycetales</taxon>
        <taxon>Dacrymycetaceae</taxon>
        <taxon>Dacryopinax</taxon>
    </lineage>
</organism>
<dbReference type="InterPro" id="IPR050360">
    <property type="entry name" value="MFS_Sugar_Transporters"/>
</dbReference>
<feature type="transmembrane region" description="Helical" evidence="9">
    <location>
        <begin position="63"/>
        <end position="87"/>
    </location>
</feature>
<evidence type="ECO:0000313" key="11">
    <source>
        <dbReference type="EMBL" id="EJU00326.1"/>
    </source>
</evidence>
<keyword evidence="5 9" id="KW-1133">Transmembrane helix</keyword>
<dbReference type="InterPro" id="IPR003663">
    <property type="entry name" value="Sugar/inositol_transpt"/>
</dbReference>
<reference evidence="11 12" key="1">
    <citation type="journal article" date="2012" name="Science">
        <title>The Paleozoic origin of enzymatic lignin decomposition reconstructed from 31 fungal genomes.</title>
        <authorList>
            <person name="Floudas D."/>
            <person name="Binder M."/>
            <person name="Riley R."/>
            <person name="Barry K."/>
            <person name="Blanchette R.A."/>
            <person name="Henrissat B."/>
            <person name="Martinez A.T."/>
            <person name="Otillar R."/>
            <person name="Spatafora J.W."/>
            <person name="Yadav J.S."/>
            <person name="Aerts A."/>
            <person name="Benoit I."/>
            <person name="Boyd A."/>
            <person name="Carlson A."/>
            <person name="Copeland A."/>
            <person name="Coutinho P.M."/>
            <person name="de Vries R.P."/>
            <person name="Ferreira P."/>
            <person name="Findley K."/>
            <person name="Foster B."/>
            <person name="Gaskell J."/>
            <person name="Glotzer D."/>
            <person name="Gorecki P."/>
            <person name="Heitman J."/>
            <person name="Hesse C."/>
            <person name="Hori C."/>
            <person name="Igarashi K."/>
            <person name="Jurgens J.A."/>
            <person name="Kallen N."/>
            <person name="Kersten P."/>
            <person name="Kohler A."/>
            <person name="Kuees U."/>
            <person name="Kumar T.K.A."/>
            <person name="Kuo A."/>
            <person name="LaButti K."/>
            <person name="Larrondo L.F."/>
            <person name="Lindquist E."/>
            <person name="Ling A."/>
            <person name="Lombard V."/>
            <person name="Lucas S."/>
            <person name="Lundell T."/>
            <person name="Martin R."/>
            <person name="McLaughlin D.J."/>
            <person name="Morgenstern I."/>
            <person name="Morin E."/>
            <person name="Murat C."/>
            <person name="Nagy L.G."/>
            <person name="Nolan M."/>
            <person name="Ohm R.A."/>
            <person name="Patyshakuliyeva A."/>
            <person name="Rokas A."/>
            <person name="Ruiz-Duenas F.J."/>
            <person name="Sabat G."/>
            <person name="Salamov A."/>
            <person name="Samejima M."/>
            <person name="Schmutz J."/>
            <person name="Slot J.C."/>
            <person name="St John F."/>
            <person name="Stenlid J."/>
            <person name="Sun H."/>
            <person name="Sun S."/>
            <person name="Syed K."/>
            <person name="Tsang A."/>
            <person name="Wiebenga A."/>
            <person name="Young D."/>
            <person name="Pisabarro A."/>
            <person name="Eastwood D.C."/>
            <person name="Martin F."/>
            <person name="Cullen D."/>
            <person name="Grigoriev I.V."/>
            <person name="Hibbett D.S."/>
        </authorList>
    </citation>
    <scope>NUCLEOTIDE SEQUENCE [LARGE SCALE GENOMIC DNA]</scope>
    <source>
        <strain evidence="11 12">DJM-731 SS1</strain>
    </source>
</reference>
<feature type="transmembrane region" description="Helical" evidence="9">
    <location>
        <begin position="132"/>
        <end position="154"/>
    </location>
</feature>
<feature type="transmembrane region" description="Helical" evidence="9">
    <location>
        <begin position="387"/>
        <end position="406"/>
    </location>
</feature>
<evidence type="ECO:0000256" key="6">
    <source>
        <dbReference type="ARBA" id="ARBA00023136"/>
    </source>
</evidence>
<evidence type="ECO:0000259" key="10">
    <source>
        <dbReference type="PROSITE" id="PS50850"/>
    </source>
</evidence>
<dbReference type="Pfam" id="PF00083">
    <property type="entry name" value="Sugar_tr"/>
    <property type="match status" value="1"/>
</dbReference>
<gene>
    <name evidence="11" type="ORF">DACRYDRAFT_95607</name>
</gene>
<comment type="catalytic activity">
    <reaction evidence="7">
        <text>myo-inositol(out) + H(+)(out) = myo-inositol(in) + H(+)(in)</text>
        <dbReference type="Rhea" id="RHEA:60364"/>
        <dbReference type="ChEBI" id="CHEBI:15378"/>
        <dbReference type="ChEBI" id="CHEBI:17268"/>
    </reaction>
</comment>
<dbReference type="Gene3D" id="1.20.1250.20">
    <property type="entry name" value="MFS general substrate transporter like domains"/>
    <property type="match status" value="1"/>
</dbReference>
<feature type="domain" description="Major facilitator superfamily (MFS) profile" evidence="10">
    <location>
        <begin position="1"/>
        <end position="410"/>
    </location>
</feature>
<dbReference type="SUPFAM" id="SSF103473">
    <property type="entry name" value="MFS general substrate transporter"/>
    <property type="match status" value="1"/>
</dbReference>
<dbReference type="InterPro" id="IPR005828">
    <property type="entry name" value="MFS_sugar_transport-like"/>
</dbReference>
<dbReference type="GO" id="GO:0005351">
    <property type="term" value="F:carbohydrate:proton symporter activity"/>
    <property type="evidence" value="ECO:0007669"/>
    <property type="project" value="TreeGrafter"/>
</dbReference>
<feature type="transmembrane region" description="Helical" evidence="9">
    <location>
        <begin position="6"/>
        <end position="30"/>
    </location>
</feature>
<keyword evidence="3" id="KW-0813">Transport</keyword>
<proteinExistence type="inferred from homology"/>
<evidence type="ECO:0000256" key="4">
    <source>
        <dbReference type="ARBA" id="ARBA00022692"/>
    </source>
</evidence>
<dbReference type="OMA" id="QIEYEME"/>
<dbReference type="GO" id="GO:0016020">
    <property type="term" value="C:membrane"/>
    <property type="evidence" value="ECO:0007669"/>
    <property type="project" value="UniProtKB-SubCell"/>
</dbReference>
<dbReference type="InterPro" id="IPR036259">
    <property type="entry name" value="MFS_trans_sf"/>
</dbReference>